<evidence type="ECO:0000256" key="9">
    <source>
        <dbReference type="ARBA" id="ARBA00022842"/>
    </source>
</evidence>
<keyword evidence="10" id="KW-0233">DNA recombination</keyword>
<evidence type="ECO:0000256" key="4">
    <source>
        <dbReference type="ARBA" id="ARBA00022705"/>
    </source>
</evidence>
<keyword evidence="2 15" id="KW-0436">Ligase</keyword>
<dbReference type="InterPro" id="IPR012340">
    <property type="entry name" value="NA-bd_OB-fold"/>
</dbReference>
<dbReference type="Gene3D" id="3.30.470.30">
    <property type="entry name" value="DNA ligase/mRNA capping enzyme"/>
    <property type="match status" value="1"/>
</dbReference>
<evidence type="ECO:0000256" key="6">
    <source>
        <dbReference type="ARBA" id="ARBA00022741"/>
    </source>
</evidence>
<dbReference type="GO" id="GO:0006281">
    <property type="term" value="P:DNA repair"/>
    <property type="evidence" value="ECO:0007669"/>
    <property type="project" value="UniProtKB-KW"/>
</dbReference>
<dbReference type="Gene3D" id="1.10.3260.10">
    <property type="entry name" value="DNA ligase, ATP-dependent, N-terminal domain"/>
    <property type="match status" value="1"/>
</dbReference>
<dbReference type="InterPro" id="IPR026333">
    <property type="entry name" value="ATP_dep_DNA_lig_pp_1105_fam"/>
</dbReference>
<keyword evidence="7" id="KW-0227">DNA damage</keyword>
<dbReference type="GO" id="GO:0006260">
    <property type="term" value="P:DNA replication"/>
    <property type="evidence" value="ECO:0007669"/>
    <property type="project" value="UniProtKB-KW"/>
</dbReference>
<dbReference type="RefSeq" id="WP_164613015.1">
    <property type="nucleotide sequence ID" value="NZ_JAAIKE010000004.1"/>
</dbReference>
<dbReference type="InterPro" id="IPR016059">
    <property type="entry name" value="DNA_ligase_ATP-dep_CS"/>
</dbReference>
<evidence type="ECO:0000256" key="1">
    <source>
        <dbReference type="ARBA" id="ARBA00012727"/>
    </source>
</evidence>
<dbReference type="InterPro" id="IPR012310">
    <property type="entry name" value="DNA_ligase_ATP-dep_cent"/>
</dbReference>
<keyword evidence="16" id="KW-1185">Reference proteome</keyword>
<evidence type="ECO:0000259" key="14">
    <source>
        <dbReference type="PROSITE" id="PS50160"/>
    </source>
</evidence>
<dbReference type="SUPFAM" id="SSF56091">
    <property type="entry name" value="DNA ligase/mRNA capping enzyme, catalytic domain"/>
    <property type="match status" value="1"/>
</dbReference>
<dbReference type="GO" id="GO:0046872">
    <property type="term" value="F:metal ion binding"/>
    <property type="evidence" value="ECO:0007669"/>
    <property type="project" value="UniProtKB-KW"/>
</dbReference>
<dbReference type="GO" id="GO:0051301">
    <property type="term" value="P:cell division"/>
    <property type="evidence" value="ECO:0007669"/>
    <property type="project" value="UniProtKB-KW"/>
</dbReference>
<dbReference type="CDD" id="cd07972">
    <property type="entry name" value="OBF_DNA_ligase_Arch_LigB"/>
    <property type="match status" value="1"/>
</dbReference>
<dbReference type="NCBIfam" id="NF006701">
    <property type="entry name" value="PRK09247.1"/>
    <property type="match status" value="1"/>
</dbReference>
<keyword evidence="11" id="KW-0234">DNA repair</keyword>
<dbReference type="GO" id="GO:0006310">
    <property type="term" value="P:DNA recombination"/>
    <property type="evidence" value="ECO:0007669"/>
    <property type="project" value="UniProtKB-KW"/>
</dbReference>
<evidence type="ECO:0000256" key="13">
    <source>
        <dbReference type="ARBA" id="ARBA00034003"/>
    </source>
</evidence>
<dbReference type="GO" id="GO:0003910">
    <property type="term" value="F:DNA ligase (ATP) activity"/>
    <property type="evidence" value="ECO:0007669"/>
    <property type="project" value="UniProtKB-EC"/>
</dbReference>
<sequence length="536" mass="59017">MKRFAALFNALDATTRTGEKTAALAEYFRSAPEADRVWTIALLSGRRPKRIVNATELRLWAAEAAAVPLWLFEECYAIAGDLAETIARLLPPPERETDLSLDATLRALIAQGGRPEPERRSFVTGVWAGLGPDERFLFNKLMTGGFRMGVSSGLMTRALAQATGVEAAVMAHRLMGDWDPARTRFADLTEDGGAAEGARPYPFALASPLEAAPDSLGAPEAFLAEWKWDGIRGQIIARPGTFAIWSRGEDLITDRFPEFAPLQDHLPPGTVLDGEIVAWGGNAPLPFADLQKRIARKTVPKKLLAEAPGHFLAYDLLEAKGVDLRGAPLSERRAHLESLLAALPAGLPLTPSTVVQGDWETLAKIRATARAQMAEGLMLKRLSSPYHAGRKRGDWWKWKLDPFSVDAVMLYAQSGHGRRANLFTDFTFAVRDGNDLVPFTKAYSGLTDAEFAEITRWVGKHTVERFGPVRRVVPELVFEIGFEGIQASPRHKSGIALRFPRMLRWRHDKGVDEIDTLESLRALLRQVSMPGPTTAD</sequence>
<dbReference type="InterPro" id="IPR012308">
    <property type="entry name" value="DNA_ligase_ATP-dep_N"/>
</dbReference>
<keyword evidence="4" id="KW-0235">DNA replication</keyword>
<dbReference type="Gene3D" id="2.40.50.140">
    <property type="entry name" value="Nucleic acid-binding proteins"/>
    <property type="match status" value="1"/>
</dbReference>
<organism evidence="15 16">
    <name type="scientific">Pseudotabrizicola algicola</name>
    <dbReference type="NCBI Taxonomy" id="2709381"/>
    <lineage>
        <taxon>Bacteria</taxon>
        <taxon>Pseudomonadati</taxon>
        <taxon>Pseudomonadota</taxon>
        <taxon>Alphaproteobacteria</taxon>
        <taxon>Rhodobacterales</taxon>
        <taxon>Paracoccaceae</taxon>
        <taxon>Pseudotabrizicola</taxon>
    </lineage>
</organism>
<dbReference type="Proteomes" id="UP000481421">
    <property type="component" value="Unassembled WGS sequence"/>
</dbReference>
<protein>
    <recommendedName>
        <fullName evidence="1">DNA ligase (ATP)</fullName>
        <ecNumber evidence="1">6.5.1.1</ecNumber>
    </recommendedName>
</protein>
<dbReference type="InterPro" id="IPR050191">
    <property type="entry name" value="ATP-dep_DNA_ligase"/>
</dbReference>
<dbReference type="GO" id="GO:0005524">
    <property type="term" value="F:ATP binding"/>
    <property type="evidence" value="ECO:0007669"/>
    <property type="project" value="UniProtKB-KW"/>
</dbReference>
<dbReference type="SUPFAM" id="SSF117018">
    <property type="entry name" value="ATP-dependent DNA ligase DNA-binding domain"/>
    <property type="match status" value="1"/>
</dbReference>
<evidence type="ECO:0000256" key="12">
    <source>
        <dbReference type="ARBA" id="ARBA00023306"/>
    </source>
</evidence>
<evidence type="ECO:0000256" key="3">
    <source>
        <dbReference type="ARBA" id="ARBA00022618"/>
    </source>
</evidence>
<gene>
    <name evidence="15" type="ORF">G3572_14295</name>
</gene>
<dbReference type="CDD" id="cd07897">
    <property type="entry name" value="Adenylation_DNA_ligase_Bac1"/>
    <property type="match status" value="1"/>
</dbReference>
<accession>A0A6B3RMV2</accession>
<dbReference type="Pfam" id="PF01068">
    <property type="entry name" value="DNA_ligase_A_M"/>
    <property type="match status" value="1"/>
</dbReference>
<dbReference type="Pfam" id="PF04679">
    <property type="entry name" value="DNA_ligase_A_C"/>
    <property type="match status" value="1"/>
</dbReference>
<evidence type="ECO:0000256" key="5">
    <source>
        <dbReference type="ARBA" id="ARBA00022723"/>
    </source>
</evidence>
<evidence type="ECO:0000313" key="15">
    <source>
        <dbReference type="EMBL" id="NEX47380.1"/>
    </source>
</evidence>
<reference evidence="15 16" key="1">
    <citation type="submission" date="2020-02" db="EMBL/GenBank/DDBJ databases">
        <title>Rhodobacter algicola sp. nov., isolated from microalga culture.</title>
        <authorList>
            <person name="Park C.-Y."/>
        </authorList>
    </citation>
    <scope>NUCLEOTIDE SEQUENCE [LARGE SCALE GENOMIC DNA]</scope>
    <source>
        <strain evidence="15 16">ETT8</strain>
    </source>
</reference>
<dbReference type="EC" id="6.5.1.1" evidence="1"/>
<keyword evidence="5" id="KW-0479">Metal-binding</keyword>
<comment type="catalytic activity">
    <reaction evidence="13">
        <text>ATP + (deoxyribonucleotide)n-3'-hydroxyl + 5'-phospho-(deoxyribonucleotide)m = (deoxyribonucleotide)n+m + AMP + diphosphate.</text>
        <dbReference type="EC" id="6.5.1.1"/>
    </reaction>
</comment>
<evidence type="ECO:0000313" key="16">
    <source>
        <dbReference type="Proteomes" id="UP000481421"/>
    </source>
</evidence>
<evidence type="ECO:0000256" key="10">
    <source>
        <dbReference type="ARBA" id="ARBA00023172"/>
    </source>
</evidence>
<keyword evidence="6" id="KW-0547">Nucleotide-binding</keyword>
<dbReference type="EMBL" id="JAAIKE010000004">
    <property type="protein sequence ID" value="NEX47380.1"/>
    <property type="molecule type" value="Genomic_DNA"/>
</dbReference>
<dbReference type="SUPFAM" id="SSF50249">
    <property type="entry name" value="Nucleic acid-binding proteins"/>
    <property type="match status" value="1"/>
</dbReference>
<feature type="domain" description="ATP-dependent DNA ligase family profile" evidence="14">
    <location>
        <begin position="311"/>
        <end position="432"/>
    </location>
</feature>
<comment type="caution">
    <text evidence="15">The sequence shown here is derived from an EMBL/GenBank/DDBJ whole genome shotgun (WGS) entry which is preliminary data.</text>
</comment>
<proteinExistence type="predicted"/>
<dbReference type="NCBIfam" id="TIGR04120">
    <property type="entry name" value="DNA_lig_bact"/>
    <property type="match status" value="1"/>
</dbReference>
<dbReference type="PANTHER" id="PTHR45674">
    <property type="entry name" value="DNA LIGASE 1/3 FAMILY MEMBER"/>
    <property type="match status" value="1"/>
</dbReference>
<keyword evidence="12" id="KW-0131">Cell cycle</keyword>
<evidence type="ECO:0000256" key="8">
    <source>
        <dbReference type="ARBA" id="ARBA00022840"/>
    </source>
</evidence>
<evidence type="ECO:0000256" key="2">
    <source>
        <dbReference type="ARBA" id="ARBA00022598"/>
    </source>
</evidence>
<dbReference type="PROSITE" id="PS50160">
    <property type="entry name" value="DNA_LIGASE_A3"/>
    <property type="match status" value="1"/>
</dbReference>
<dbReference type="GO" id="GO:0003677">
    <property type="term" value="F:DNA binding"/>
    <property type="evidence" value="ECO:0007669"/>
    <property type="project" value="InterPro"/>
</dbReference>
<evidence type="ECO:0000256" key="7">
    <source>
        <dbReference type="ARBA" id="ARBA00022763"/>
    </source>
</evidence>
<dbReference type="InterPro" id="IPR012309">
    <property type="entry name" value="DNA_ligase_ATP-dep_C"/>
</dbReference>
<keyword evidence="3" id="KW-0132">Cell division</keyword>
<name>A0A6B3RMV2_9RHOB</name>
<dbReference type="PANTHER" id="PTHR45674:SF13">
    <property type="entry name" value="DNA LIGASE-RELATED"/>
    <property type="match status" value="1"/>
</dbReference>
<evidence type="ECO:0000256" key="11">
    <source>
        <dbReference type="ARBA" id="ARBA00023204"/>
    </source>
</evidence>
<dbReference type="Pfam" id="PF04675">
    <property type="entry name" value="DNA_ligase_A_N"/>
    <property type="match status" value="1"/>
</dbReference>
<dbReference type="PROSITE" id="PS00697">
    <property type="entry name" value="DNA_LIGASE_A1"/>
    <property type="match status" value="1"/>
</dbReference>
<dbReference type="InterPro" id="IPR036599">
    <property type="entry name" value="DNA_ligase_N_sf"/>
</dbReference>
<keyword evidence="8" id="KW-0067">ATP-binding</keyword>
<dbReference type="AlphaFoldDB" id="A0A6B3RMV2"/>
<keyword evidence="9" id="KW-0460">Magnesium</keyword>